<dbReference type="AlphaFoldDB" id="A0A5N5SV84"/>
<dbReference type="InterPro" id="IPR026794">
    <property type="entry name" value="ADISSP"/>
</dbReference>
<evidence type="ECO:0000313" key="3">
    <source>
        <dbReference type="EMBL" id="KAB7498133.1"/>
    </source>
</evidence>
<proteinExistence type="inferred from homology"/>
<dbReference type="PANTHER" id="PTHR13287:SF2">
    <property type="entry name" value="ADIPOSE-SECRETED SIGNALING PROTEIN"/>
    <property type="match status" value="1"/>
</dbReference>
<reference evidence="3 4" key="1">
    <citation type="journal article" date="2019" name="PLoS Biol.">
        <title>Sex chromosomes control vertical transmission of feminizing Wolbachia symbionts in an isopod.</title>
        <authorList>
            <person name="Becking T."/>
            <person name="Chebbi M.A."/>
            <person name="Giraud I."/>
            <person name="Moumen B."/>
            <person name="Laverre T."/>
            <person name="Caubet Y."/>
            <person name="Peccoud J."/>
            <person name="Gilbert C."/>
            <person name="Cordaux R."/>
        </authorList>
    </citation>
    <scope>NUCLEOTIDE SEQUENCE [LARGE SCALE GENOMIC DNA]</scope>
    <source>
        <strain evidence="3">ANa2</strain>
        <tissue evidence="3">Whole body excluding digestive tract and cuticle</tissue>
    </source>
</reference>
<evidence type="ECO:0000256" key="1">
    <source>
        <dbReference type="ARBA" id="ARBA00035018"/>
    </source>
</evidence>
<dbReference type="PANTHER" id="PTHR13287">
    <property type="entry name" value="ADIPOSE-SECRETED SIGNALING PROTEIN"/>
    <property type="match status" value="1"/>
</dbReference>
<organism evidence="3 4">
    <name type="scientific">Armadillidium nasatum</name>
    <dbReference type="NCBI Taxonomy" id="96803"/>
    <lineage>
        <taxon>Eukaryota</taxon>
        <taxon>Metazoa</taxon>
        <taxon>Ecdysozoa</taxon>
        <taxon>Arthropoda</taxon>
        <taxon>Crustacea</taxon>
        <taxon>Multicrustacea</taxon>
        <taxon>Malacostraca</taxon>
        <taxon>Eumalacostraca</taxon>
        <taxon>Peracarida</taxon>
        <taxon>Isopoda</taxon>
        <taxon>Oniscidea</taxon>
        <taxon>Crinocheta</taxon>
        <taxon>Armadillidiidae</taxon>
        <taxon>Armadillidium</taxon>
    </lineage>
</organism>
<gene>
    <name evidence="3" type="ORF">Anas_08667</name>
</gene>
<comment type="caution">
    <text evidence="3">The sequence shown here is derived from an EMBL/GenBank/DDBJ whole genome shotgun (WGS) entry which is preliminary data.</text>
</comment>
<comment type="similarity">
    <text evidence="1">Belongs to the ADISSP family.</text>
</comment>
<dbReference type="Proteomes" id="UP000326759">
    <property type="component" value="Unassembled WGS sequence"/>
</dbReference>
<dbReference type="Pfam" id="PF15006">
    <property type="entry name" value="DUF4517"/>
    <property type="match status" value="1"/>
</dbReference>
<dbReference type="EMBL" id="SEYY01019555">
    <property type="protein sequence ID" value="KAB7498133.1"/>
    <property type="molecule type" value="Genomic_DNA"/>
</dbReference>
<evidence type="ECO:0000256" key="2">
    <source>
        <dbReference type="ARBA" id="ARBA00035300"/>
    </source>
</evidence>
<keyword evidence="4" id="KW-1185">Reference proteome</keyword>
<dbReference type="OrthoDB" id="6246153at2759"/>
<protein>
    <recommendedName>
        <fullName evidence="2">Adipose-secreted signaling protein</fullName>
    </recommendedName>
</protein>
<accession>A0A5N5SV84</accession>
<name>A0A5N5SV84_9CRUS</name>
<sequence length="153" mass="17481">MNKNHVHFSEDTDEIGHTLINVKKKNDDSYEVHVGFLQVYHRYEIVINLPLDDAEDGYKLSNNDMQSIFVKVISMEAKKDQLRLVVEFIAHKEKLMKENFILDSPKGTNIAVTIFARVLGKGKGTPMLREEVTCIGQEPIDDESEASDWPGFE</sequence>
<evidence type="ECO:0000313" key="4">
    <source>
        <dbReference type="Proteomes" id="UP000326759"/>
    </source>
</evidence>